<dbReference type="PANTHER" id="PTHR30332:SF24">
    <property type="entry name" value="SECRETIN GSPD-RELATED"/>
    <property type="match status" value="1"/>
</dbReference>
<dbReference type="InterPro" id="IPR038591">
    <property type="entry name" value="NolW-like_sf"/>
</dbReference>
<comment type="subcellular location">
    <subcellularLocation>
        <location evidence="1">Membrane</location>
    </subcellularLocation>
</comment>
<dbReference type="Pfam" id="PF00263">
    <property type="entry name" value="Secretin"/>
    <property type="match status" value="1"/>
</dbReference>
<dbReference type="GO" id="GO:0009306">
    <property type="term" value="P:protein secretion"/>
    <property type="evidence" value="ECO:0007669"/>
    <property type="project" value="InterPro"/>
</dbReference>
<dbReference type="PRINTS" id="PR00811">
    <property type="entry name" value="BCTERIALGSPD"/>
</dbReference>
<keyword evidence="2" id="KW-0732">Signal</keyword>
<dbReference type="AlphaFoldDB" id="A0A239K8Y0"/>
<protein>
    <submittedName>
        <fullName evidence="6">Type IV pilus assembly protein PilQ</fullName>
    </submittedName>
</protein>
<dbReference type="PANTHER" id="PTHR30332">
    <property type="entry name" value="PROBABLE GENERAL SECRETION PATHWAY PROTEIN D"/>
    <property type="match status" value="1"/>
</dbReference>
<evidence type="ECO:0000256" key="1">
    <source>
        <dbReference type="ARBA" id="ARBA00004370"/>
    </source>
</evidence>
<evidence type="ECO:0000256" key="4">
    <source>
        <dbReference type="RuleBase" id="RU004003"/>
    </source>
</evidence>
<reference evidence="6 7" key="1">
    <citation type="submission" date="2017-06" db="EMBL/GenBank/DDBJ databases">
        <authorList>
            <person name="Kim H.J."/>
            <person name="Triplett B.A."/>
        </authorList>
    </citation>
    <scope>NUCLEOTIDE SEQUENCE [LARGE SCALE GENOMIC DNA]</scope>
    <source>
        <strain evidence="6 7">DSM 19307</strain>
    </source>
</reference>
<dbReference type="GO" id="GO:0016020">
    <property type="term" value="C:membrane"/>
    <property type="evidence" value="ECO:0007669"/>
    <property type="project" value="UniProtKB-SubCell"/>
</dbReference>
<keyword evidence="3" id="KW-0472">Membrane</keyword>
<proteinExistence type="inferred from homology"/>
<dbReference type="InterPro" id="IPR004846">
    <property type="entry name" value="T2SS/T3SS_dom"/>
</dbReference>
<gene>
    <name evidence="6" type="ORF">SAMN05421640_2479</name>
</gene>
<keyword evidence="7" id="KW-1185">Reference proteome</keyword>
<dbReference type="Gene3D" id="3.30.1370.120">
    <property type="match status" value="1"/>
</dbReference>
<comment type="similarity">
    <text evidence="4">Belongs to the bacterial secretin family.</text>
</comment>
<accession>A0A239K8Y0</accession>
<dbReference type="RefSeq" id="WP_179213400.1">
    <property type="nucleotide sequence ID" value="NZ_FZPD01000004.1"/>
</dbReference>
<evidence type="ECO:0000313" key="6">
    <source>
        <dbReference type="EMBL" id="SNT14069.1"/>
    </source>
</evidence>
<dbReference type="Gene3D" id="3.55.50.30">
    <property type="match status" value="1"/>
</dbReference>
<dbReference type="InterPro" id="IPR001775">
    <property type="entry name" value="GspD/PilQ"/>
</dbReference>
<evidence type="ECO:0000313" key="7">
    <source>
        <dbReference type="Proteomes" id="UP000198393"/>
    </source>
</evidence>
<dbReference type="GO" id="GO:0015627">
    <property type="term" value="C:type II protein secretion system complex"/>
    <property type="evidence" value="ECO:0007669"/>
    <property type="project" value="TreeGrafter"/>
</dbReference>
<evidence type="ECO:0000259" key="5">
    <source>
        <dbReference type="Pfam" id="PF00263"/>
    </source>
</evidence>
<dbReference type="Proteomes" id="UP000198393">
    <property type="component" value="Unassembled WGS sequence"/>
</dbReference>
<organism evidence="6 7">
    <name type="scientific">Ekhidna lutea</name>
    <dbReference type="NCBI Taxonomy" id="447679"/>
    <lineage>
        <taxon>Bacteria</taxon>
        <taxon>Pseudomonadati</taxon>
        <taxon>Bacteroidota</taxon>
        <taxon>Cytophagia</taxon>
        <taxon>Cytophagales</taxon>
        <taxon>Reichenbachiellaceae</taxon>
        <taxon>Ekhidna</taxon>
    </lineage>
</organism>
<evidence type="ECO:0000256" key="2">
    <source>
        <dbReference type="ARBA" id="ARBA00022729"/>
    </source>
</evidence>
<evidence type="ECO:0000256" key="3">
    <source>
        <dbReference type="ARBA" id="ARBA00023136"/>
    </source>
</evidence>
<dbReference type="InterPro" id="IPR050810">
    <property type="entry name" value="Bact_Secretion_Sys_Channel"/>
</dbReference>
<name>A0A239K8Y0_EKHLU</name>
<dbReference type="EMBL" id="FZPD01000004">
    <property type="protein sequence ID" value="SNT14069.1"/>
    <property type="molecule type" value="Genomic_DNA"/>
</dbReference>
<feature type="domain" description="Type II/III secretion system secretin-like" evidence="5">
    <location>
        <begin position="467"/>
        <end position="633"/>
    </location>
</feature>
<sequence>MSPTKPILLALISLFCSIKASGQQSFQERLEEIRIELDEKSDSSITQLNDPVTFDIFNAPIQEFLGIIATNHELNLSVDPNINIIVSNRFSNAIVKDVFYFLCQTYELDITFINNIISFKKFIPPALPKKPYSEKQLDIIFNEAESLVSINLIEDSLKHFTRQFTNKTSVNVVYSPDLKNVRISGFLKNIEPEEALEQIAFANNLEIESSGKDFYMFQKPGANKSGDRKTGVARTSDRLGGDFTLEIQRVGVDEMVTINAVNTPIIEIISEISNESDQEYILFSEPEGIITLNVRDIPLLEFFDFLFNASDHTYREESGVFVIGRRNLEGLRTSKIVKLNNRSVDEIDAYIPQELKEGVNISIFKELNALILSGNAPQIKEIELFIKEIDELVPNILIEVIVVDVRKGYNLQTGLQAFLSDSSNSTKTTGSVFPRVDLSLGTNAINEALGAVNLGKVTPRFYAQLKAIEDNNNINIRSTPQLATLNGHEATLTIGQSVFFVQRTQNVNPGVNPVTTVSEQYRQVEANLSILINPIVSGNEHVTLSIDAEFSSFVPPEIENAPPGNATRRFTSKIRVRNEEMIVLGGLEEITKSETSSGVPLLSRIPVLSWLFSAKGKETDNDKLMVFIKPTIVF</sequence>